<dbReference type="InterPro" id="IPR023299">
    <property type="entry name" value="ATPase_P-typ_cyto_dom_N"/>
</dbReference>
<feature type="transmembrane region" description="Helical" evidence="19">
    <location>
        <begin position="330"/>
        <end position="351"/>
    </location>
</feature>
<keyword evidence="5 19" id="KW-1003">Cell membrane</keyword>
<evidence type="ECO:0000256" key="16">
    <source>
        <dbReference type="ARBA" id="ARBA00023065"/>
    </source>
</evidence>
<comment type="similarity">
    <text evidence="2 19">Belongs to the cation transport ATPase (P-type) (TC 3.A.3) family. Type IB subfamily.</text>
</comment>
<dbReference type="PRINTS" id="PR00119">
    <property type="entry name" value="CATATPASE"/>
</dbReference>
<organism evidence="22 23">
    <name type="scientific">Periweissella fabaria</name>
    <dbReference type="NCBI Taxonomy" id="546157"/>
    <lineage>
        <taxon>Bacteria</taxon>
        <taxon>Bacillati</taxon>
        <taxon>Bacillota</taxon>
        <taxon>Bacilli</taxon>
        <taxon>Lactobacillales</taxon>
        <taxon>Lactobacillaceae</taxon>
        <taxon>Periweissella</taxon>
    </lineage>
</organism>
<dbReference type="Gene3D" id="3.40.1110.10">
    <property type="entry name" value="Calcium-transporting ATPase, cytoplasmic domain N"/>
    <property type="match status" value="1"/>
</dbReference>
<dbReference type="EC" id="7.2.2.8" evidence="3"/>
<dbReference type="SUPFAM" id="SSF81665">
    <property type="entry name" value="Calcium ATPase, transmembrane domain M"/>
    <property type="match status" value="1"/>
</dbReference>
<proteinExistence type="inferred from homology"/>
<keyword evidence="17 19" id="KW-0472">Membrane</keyword>
<evidence type="ECO:0000256" key="11">
    <source>
        <dbReference type="ARBA" id="ARBA00022840"/>
    </source>
</evidence>
<dbReference type="SUPFAM" id="SSF56784">
    <property type="entry name" value="HAD-like"/>
    <property type="match status" value="1"/>
</dbReference>
<keyword evidence="12" id="KW-0460">Magnesium</keyword>
<feature type="transmembrane region" description="Helical" evidence="19">
    <location>
        <begin position="174"/>
        <end position="191"/>
    </location>
</feature>
<dbReference type="InterPro" id="IPR044492">
    <property type="entry name" value="P_typ_ATPase_HD_dom"/>
</dbReference>
<dbReference type="RefSeq" id="WP_230096343.1">
    <property type="nucleotide sequence ID" value="NZ_CAKKNS010000001.1"/>
</dbReference>
<comment type="subcellular location">
    <subcellularLocation>
        <location evidence="1">Cell membrane</location>
        <topology evidence="1">Multi-pass membrane protein</topology>
    </subcellularLocation>
</comment>
<dbReference type="Pfam" id="PF00122">
    <property type="entry name" value="E1-E2_ATPase"/>
    <property type="match status" value="1"/>
</dbReference>
<dbReference type="SFLD" id="SFLDG00002">
    <property type="entry name" value="C1.7:_P-type_atpase_like"/>
    <property type="match status" value="1"/>
</dbReference>
<keyword evidence="6" id="KW-0597">Phosphoprotein</keyword>
<dbReference type="InterPro" id="IPR027256">
    <property type="entry name" value="P-typ_ATPase_IB"/>
</dbReference>
<keyword evidence="7 19" id="KW-0812">Transmembrane</keyword>
<evidence type="ECO:0000259" key="21">
    <source>
        <dbReference type="Pfam" id="PF00122"/>
    </source>
</evidence>
<dbReference type="InterPro" id="IPR023298">
    <property type="entry name" value="ATPase_P-typ_TM_dom_sf"/>
</dbReference>
<dbReference type="SFLD" id="SFLDS00003">
    <property type="entry name" value="Haloacid_Dehalogenase"/>
    <property type="match status" value="1"/>
</dbReference>
<dbReference type="Pfam" id="PF00702">
    <property type="entry name" value="Hydrolase"/>
    <property type="match status" value="1"/>
</dbReference>
<feature type="transmembrane region" description="Helical" evidence="19">
    <location>
        <begin position="107"/>
        <end position="127"/>
    </location>
</feature>
<feature type="transmembrane region" description="Helical" evidence="19">
    <location>
        <begin position="357"/>
        <end position="378"/>
    </location>
</feature>
<comment type="caution">
    <text evidence="22">The sequence shown here is derived from an EMBL/GenBank/DDBJ whole genome shotgun (WGS) entry which is preliminary data.</text>
</comment>
<keyword evidence="4" id="KW-0813">Transport</keyword>
<keyword evidence="8 19" id="KW-0479">Metal-binding</keyword>
<feature type="compositionally biased region" description="Polar residues" evidence="20">
    <location>
        <begin position="42"/>
        <end position="58"/>
    </location>
</feature>
<evidence type="ECO:0000256" key="2">
    <source>
        <dbReference type="ARBA" id="ARBA00006024"/>
    </source>
</evidence>
<evidence type="ECO:0000256" key="9">
    <source>
        <dbReference type="ARBA" id="ARBA00022741"/>
    </source>
</evidence>
<feature type="transmembrane region" description="Helical" evidence="19">
    <location>
        <begin position="76"/>
        <end position="101"/>
    </location>
</feature>
<accession>A0ABM8Z693</accession>
<dbReference type="InterPro" id="IPR008250">
    <property type="entry name" value="ATPase_P-typ_transduc_dom_A_sf"/>
</dbReference>
<feature type="compositionally biased region" description="Basic and acidic residues" evidence="20">
    <location>
        <begin position="1"/>
        <end position="23"/>
    </location>
</feature>
<dbReference type="PROSITE" id="PS00154">
    <property type="entry name" value="ATPASE_E1_E2"/>
    <property type="match status" value="1"/>
</dbReference>
<dbReference type="InterPro" id="IPR036412">
    <property type="entry name" value="HAD-like_sf"/>
</dbReference>
<evidence type="ECO:0000256" key="3">
    <source>
        <dbReference type="ARBA" id="ARBA00012517"/>
    </source>
</evidence>
<dbReference type="EMBL" id="CAKKNS010000001">
    <property type="protein sequence ID" value="CAH0416284.1"/>
    <property type="molecule type" value="Genomic_DNA"/>
</dbReference>
<sequence length="719" mass="77730">MAKNKLTDEQMKQLINDLKRDKPVAVTDELGSADDQRERGHSQISETPTGEATMSETQPPIMKGTMQKYRNLKLKLAVAIILTIPVILLSKVMGMTLPFTLKNIPHQAWVVLALATVVFLYSGGPFFKGAWYELKNKKPATMLLVTLASLTAYGYSVYATVMNYLHPASGLTDFFWGLVSLIDIMLVGLIIETKALMKADSVIDTFDALLPKVAHRIDNQKTTTDVAIAELQVGDHVVVRAAEKIPADGIIIAGETTTDEAMLTGEATQVIKQVDDYVLGGSTNNTGEITIKITKAHDDRFLTRVQAMVTQAQVQNTTTETLADKVAKRLFYLAIMTSILAFVVWLIIAGFNVALPIAVTVLVIACPHALGLAVPVVTARLTSLAAKRGLLIQQRAPLEKVNKIKYALMDKTGTLTEGNFKIRTLKSVSSEYSDSDILAIMATLEDGSTHPLAQGIIALAKAKQVGLMNGSEIESVPGVGVDGVINNQRFALVSIDYLRENNVPFDQDYFDKLADAGNSVSFLVTTQKVVGIVAQGDGIKVDAIKFVRELKKRGIIPVMLTGDNPVMAKRVAKSLEITDVQAQLKPDDKARIVREYQQKGAVMMIGDGVNDSPALVQADLGIAIGAGTDIAIDTADVVLVNSNPADILTLLELAKASNTKMRQNLRWLTIYNIIALIVAAGVLKPFGIILNPVIAAILTTAVTVGIIINATNLKIKNKR</sequence>
<keyword evidence="9 19" id="KW-0547">Nucleotide-binding</keyword>
<dbReference type="PRINTS" id="PR00120">
    <property type="entry name" value="HATPASE"/>
</dbReference>
<evidence type="ECO:0000256" key="13">
    <source>
        <dbReference type="ARBA" id="ARBA00022967"/>
    </source>
</evidence>
<feature type="domain" description="P-type ATPase A" evidence="21">
    <location>
        <begin position="209"/>
        <end position="309"/>
    </location>
</feature>
<dbReference type="PANTHER" id="PTHR43520">
    <property type="entry name" value="ATP7, ISOFORM B"/>
    <property type="match status" value="1"/>
</dbReference>
<evidence type="ECO:0000256" key="20">
    <source>
        <dbReference type="SAM" id="MobiDB-lite"/>
    </source>
</evidence>
<evidence type="ECO:0000256" key="4">
    <source>
        <dbReference type="ARBA" id="ARBA00022448"/>
    </source>
</evidence>
<dbReference type="InterPro" id="IPR018303">
    <property type="entry name" value="ATPase_P-typ_P_site"/>
</dbReference>
<name>A0ABM8Z693_9LACO</name>
<keyword evidence="23" id="KW-1185">Reference proteome</keyword>
<dbReference type="Gene3D" id="2.70.150.10">
    <property type="entry name" value="Calcium-transporting ATPase, cytoplasmic transduction domain A"/>
    <property type="match status" value="1"/>
</dbReference>
<dbReference type="InterPro" id="IPR059000">
    <property type="entry name" value="ATPase_P-type_domA"/>
</dbReference>
<protein>
    <recommendedName>
        <fullName evidence="3">P-type Cu(+) transporter</fullName>
        <ecNumber evidence="3">7.2.2.8</ecNumber>
    </recommendedName>
</protein>
<dbReference type="Gene3D" id="3.40.50.1000">
    <property type="entry name" value="HAD superfamily/HAD-like"/>
    <property type="match status" value="1"/>
</dbReference>
<evidence type="ECO:0000256" key="18">
    <source>
        <dbReference type="ARBA" id="ARBA00049289"/>
    </source>
</evidence>
<evidence type="ECO:0000256" key="5">
    <source>
        <dbReference type="ARBA" id="ARBA00022475"/>
    </source>
</evidence>
<evidence type="ECO:0000256" key="15">
    <source>
        <dbReference type="ARBA" id="ARBA00023008"/>
    </source>
</evidence>
<keyword evidence="14 19" id="KW-1133">Transmembrane helix</keyword>
<evidence type="ECO:0000256" key="19">
    <source>
        <dbReference type="RuleBase" id="RU362081"/>
    </source>
</evidence>
<feature type="transmembrane region" description="Helical" evidence="19">
    <location>
        <begin position="665"/>
        <end position="683"/>
    </location>
</feature>
<comment type="catalytic activity">
    <reaction evidence="18">
        <text>Cu(+)(in) + ATP + H2O = Cu(+)(out) + ADP + phosphate + H(+)</text>
        <dbReference type="Rhea" id="RHEA:25792"/>
        <dbReference type="ChEBI" id="CHEBI:15377"/>
        <dbReference type="ChEBI" id="CHEBI:15378"/>
        <dbReference type="ChEBI" id="CHEBI:30616"/>
        <dbReference type="ChEBI" id="CHEBI:43474"/>
        <dbReference type="ChEBI" id="CHEBI:49552"/>
        <dbReference type="ChEBI" id="CHEBI:456216"/>
        <dbReference type="EC" id="7.2.2.8"/>
    </reaction>
</comment>
<gene>
    <name evidence="22" type="primary">copB</name>
    <name evidence="22" type="ORF">WFA24289_00583</name>
</gene>
<evidence type="ECO:0000313" key="23">
    <source>
        <dbReference type="Proteomes" id="UP000789707"/>
    </source>
</evidence>
<feature type="region of interest" description="Disordered" evidence="20">
    <location>
        <begin position="1"/>
        <end position="58"/>
    </location>
</feature>
<feature type="transmembrane region" description="Helical" evidence="19">
    <location>
        <begin position="139"/>
        <end position="162"/>
    </location>
</feature>
<dbReference type="SUPFAM" id="SSF81653">
    <property type="entry name" value="Calcium ATPase, transduction domain A"/>
    <property type="match status" value="1"/>
</dbReference>
<evidence type="ECO:0000256" key="17">
    <source>
        <dbReference type="ARBA" id="ARBA00023136"/>
    </source>
</evidence>
<reference evidence="22 23" key="1">
    <citation type="submission" date="2021-11" db="EMBL/GenBank/DDBJ databases">
        <authorList>
            <person name="Depoorter E."/>
        </authorList>
    </citation>
    <scope>NUCLEOTIDE SEQUENCE [LARGE SCALE GENOMIC DNA]</scope>
    <source>
        <strain evidence="22 23">LMG 24289</strain>
    </source>
</reference>
<evidence type="ECO:0000256" key="14">
    <source>
        <dbReference type="ARBA" id="ARBA00022989"/>
    </source>
</evidence>
<evidence type="ECO:0000256" key="12">
    <source>
        <dbReference type="ARBA" id="ARBA00022842"/>
    </source>
</evidence>
<evidence type="ECO:0000256" key="8">
    <source>
        <dbReference type="ARBA" id="ARBA00022723"/>
    </source>
</evidence>
<evidence type="ECO:0000256" key="7">
    <source>
        <dbReference type="ARBA" id="ARBA00022692"/>
    </source>
</evidence>
<evidence type="ECO:0000256" key="10">
    <source>
        <dbReference type="ARBA" id="ARBA00022796"/>
    </source>
</evidence>
<evidence type="ECO:0000256" key="6">
    <source>
        <dbReference type="ARBA" id="ARBA00022553"/>
    </source>
</evidence>
<keyword evidence="13" id="KW-1278">Translocase</keyword>
<dbReference type="SFLD" id="SFLDF00027">
    <property type="entry name" value="p-type_atpase"/>
    <property type="match status" value="1"/>
</dbReference>
<dbReference type="Proteomes" id="UP000789707">
    <property type="component" value="Unassembled WGS sequence"/>
</dbReference>
<evidence type="ECO:0000256" key="1">
    <source>
        <dbReference type="ARBA" id="ARBA00004651"/>
    </source>
</evidence>
<dbReference type="NCBIfam" id="TIGR01511">
    <property type="entry name" value="ATPase-IB1_Cu"/>
    <property type="match status" value="1"/>
</dbReference>
<evidence type="ECO:0000313" key="22">
    <source>
        <dbReference type="EMBL" id="CAH0416284.1"/>
    </source>
</evidence>
<feature type="transmembrane region" description="Helical" evidence="19">
    <location>
        <begin position="689"/>
        <end position="710"/>
    </location>
</feature>
<keyword evidence="15" id="KW-0186">Copper</keyword>
<dbReference type="InterPro" id="IPR001757">
    <property type="entry name" value="P_typ_ATPase"/>
</dbReference>
<dbReference type="NCBIfam" id="TIGR01525">
    <property type="entry name" value="ATPase-IB_hvy"/>
    <property type="match status" value="1"/>
</dbReference>
<dbReference type="PANTHER" id="PTHR43520:SF5">
    <property type="entry name" value="CATION-TRANSPORTING P-TYPE ATPASE-RELATED"/>
    <property type="match status" value="1"/>
</dbReference>
<keyword evidence="11 19" id="KW-0067">ATP-binding</keyword>
<dbReference type="InterPro" id="IPR023214">
    <property type="entry name" value="HAD_sf"/>
</dbReference>
<keyword evidence="16" id="KW-0406">Ion transport</keyword>
<dbReference type="NCBIfam" id="TIGR01494">
    <property type="entry name" value="ATPase_P-type"/>
    <property type="match status" value="2"/>
</dbReference>
<keyword evidence="10" id="KW-0187">Copper transport</keyword>